<dbReference type="EMBL" id="BONY01000013">
    <property type="protein sequence ID" value="GIH04517.1"/>
    <property type="molecule type" value="Genomic_DNA"/>
</dbReference>
<dbReference type="PROSITE" id="PS51186">
    <property type="entry name" value="GNAT"/>
    <property type="match status" value="1"/>
</dbReference>
<protein>
    <recommendedName>
        <fullName evidence="2">N-acetyltransferase domain-containing protein</fullName>
    </recommendedName>
</protein>
<dbReference type="InterPro" id="IPR000182">
    <property type="entry name" value="GNAT_dom"/>
</dbReference>
<organism evidence="3 4">
    <name type="scientific">Rhizocola hellebori</name>
    <dbReference type="NCBI Taxonomy" id="1392758"/>
    <lineage>
        <taxon>Bacteria</taxon>
        <taxon>Bacillati</taxon>
        <taxon>Actinomycetota</taxon>
        <taxon>Actinomycetes</taxon>
        <taxon>Micromonosporales</taxon>
        <taxon>Micromonosporaceae</taxon>
        <taxon>Rhizocola</taxon>
    </lineage>
</organism>
<dbReference type="SUPFAM" id="SSF55729">
    <property type="entry name" value="Acyl-CoA N-acyltransferases (Nat)"/>
    <property type="match status" value="1"/>
</dbReference>
<dbReference type="PANTHER" id="PTHR13947:SF37">
    <property type="entry name" value="LD18367P"/>
    <property type="match status" value="1"/>
</dbReference>
<dbReference type="Gene3D" id="3.40.630.30">
    <property type="match status" value="1"/>
</dbReference>
<dbReference type="GO" id="GO:0008080">
    <property type="term" value="F:N-acetyltransferase activity"/>
    <property type="evidence" value="ECO:0007669"/>
    <property type="project" value="InterPro"/>
</dbReference>
<dbReference type="InterPro" id="IPR050769">
    <property type="entry name" value="NAT_camello-type"/>
</dbReference>
<evidence type="ECO:0000313" key="4">
    <source>
        <dbReference type="Proteomes" id="UP000612899"/>
    </source>
</evidence>
<evidence type="ECO:0000313" key="3">
    <source>
        <dbReference type="EMBL" id="GIH04517.1"/>
    </source>
</evidence>
<reference evidence="3" key="1">
    <citation type="submission" date="2021-01" db="EMBL/GenBank/DDBJ databases">
        <title>Whole genome shotgun sequence of Rhizocola hellebori NBRC 109834.</title>
        <authorList>
            <person name="Komaki H."/>
            <person name="Tamura T."/>
        </authorList>
    </citation>
    <scope>NUCLEOTIDE SEQUENCE</scope>
    <source>
        <strain evidence="3">NBRC 109834</strain>
    </source>
</reference>
<keyword evidence="1" id="KW-0808">Transferase</keyword>
<dbReference type="Proteomes" id="UP000612899">
    <property type="component" value="Unassembled WGS sequence"/>
</dbReference>
<dbReference type="AlphaFoldDB" id="A0A8J3Q6Z5"/>
<accession>A0A8J3Q6Z5</accession>
<dbReference type="InterPro" id="IPR016181">
    <property type="entry name" value="Acyl_CoA_acyltransferase"/>
</dbReference>
<keyword evidence="4" id="KW-1185">Reference proteome</keyword>
<dbReference type="PANTHER" id="PTHR13947">
    <property type="entry name" value="GNAT FAMILY N-ACETYLTRANSFERASE"/>
    <property type="match status" value="1"/>
</dbReference>
<sequence length="168" mass="18289">MSRAYPPAADPKLGHDEPVTEVARASGVEIEAALRVWQRANTARGKTPTEPRIARVREKLADPEALIMVARKENAVVAMALAEPGWEAADLCHLSMLFVDPDRWGTGIGRQLLDAVVEAAALQGRPRVQVWTGSANHRAKNLYLSAGFAPTGEVKRLAEGEEILHLVR</sequence>
<dbReference type="CDD" id="cd04301">
    <property type="entry name" value="NAT_SF"/>
    <property type="match status" value="1"/>
</dbReference>
<evidence type="ECO:0000259" key="2">
    <source>
        <dbReference type="PROSITE" id="PS51186"/>
    </source>
</evidence>
<gene>
    <name evidence="3" type="ORF">Rhe02_25840</name>
</gene>
<comment type="caution">
    <text evidence="3">The sequence shown here is derived from an EMBL/GenBank/DDBJ whole genome shotgun (WGS) entry which is preliminary data.</text>
</comment>
<evidence type="ECO:0000256" key="1">
    <source>
        <dbReference type="ARBA" id="ARBA00022679"/>
    </source>
</evidence>
<name>A0A8J3Q6Z5_9ACTN</name>
<proteinExistence type="predicted"/>
<feature type="domain" description="N-acetyltransferase" evidence="2">
    <location>
        <begin position="20"/>
        <end position="168"/>
    </location>
</feature>
<dbReference type="Pfam" id="PF00583">
    <property type="entry name" value="Acetyltransf_1"/>
    <property type="match status" value="1"/>
</dbReference>